<feature type="region of interest" description="Disordered" evidence="1">
    <location>
        <begin position="383"/>
        <end position="423"/>
    </location>
</feature>
<feature type="compositionally biased region" description="Polar residues" evidence="1">
    <location>
        <begin position="299"/>
        <end position="308"/>
    </location>
</feature>
<proteinExistence type="predicted"/>
<feature type="compositionally biased region" description="Acidic residues" evidence="1">
    <location>
        <begin position="150"/>
        <end position="163"/>
    </location>
</feature>
<feature type="compositionally biased region" description="Basic residues" evidence="1">
    <location>
        <begin position="611"/>
        <end position="649"/>
    </location>
</feature>
<evidence type="ECO:0000313" key="3">
    <source>
        <dbReference type="Proteomes" id="UP000076532"/>
    </source>
</evidence>
<feature type="compositionally biased region" description="Acidic residues" evidence="1">
    <location>
        <begin position="243"/>
        <end position="272"/>
    </location>
</feature>
<feature type="compositionally biased region" description="Basic and acidic residues" evidence="1">
    <location>
        <begin position="39"/>
        <end position="57"/>
    </location>
</feature>
<feature type="region of interest" description="Disordered" evidence="1">
    <location>
        <begin position="1"/>
        <end position="57"/>
    </location>
</feature>
<organism evidence="2 3">
    <name type="scientific">Athelia psychrophila</name>
    <dbReference type="NCBI Taxonomy" id="1759441"/>
    <lineage>
        <taxon>Eukaryota</taxon>
        <taxon>Fungi</taxon>
        <taxon>Dikarya</taxon>
        <taxon>Basidiomycota</taxon>
        <taxon>Agaricomycotina</taxon>
        <taxon>Agaricomycetes</taxon>
        <taxon>Agaricomycetidae</taxon>
        <taxon>Atheliales</taxon>
        <taxon>Atheliaceae</taxon>
        <taxon>Athelia</taxon>
    </lineage>
</organism>
<feature type="region of interest" description="Disordered" evidence="1">
    <location>
        <begin position="550"/>
        <end position="653"/>
    </location>
</feature>
<dbReference type="AlphaFoldDB" id="A0A166Q0T3"/>
<keyword evidence="3" id="KW-1185">Reference proteome</keyword>
<dbReference type="STRING" id="436010.A0A166Q0T3"/>
<feature type="compositionally biased region" description="Low complexity" evidence="1">
    <location>
        <begin position="1"/>
        <end position="22"/>
    </location>
</feature>
<dbReference type="Proteomes" id="UP000076532">
    <property type="component" value="Unassembled WGS sequence"/>
</dbReference>
<feature type="region of interest" description="Disordered" evidence="1">
    <location>
        <begin position="79"/>
        <end position="170"/>
    </location>
</feature>
<reference evidence="2 3" key="1">
    <citation type="journal article" date="2016" name="Mol. Biol. Evol.">
        <title>Comparative Genomics of Early-Diverging Mushroom-Forming Fungi Provides Insights into the Origins of Lignocellulose Decay Capabilities.</title>
        <authorList>
            <person name="Nagy L.G."/>
            <person name="Riley R."/>
            <person name="Tritt A."/>
            <person name="Adam C."/>
            <person name="Daum C."/>
            <person name="Floudas D."/>
            <person name="Sun H."/>
            <person name="Yadav J.S."/>
            <person name="Pangilinan J."/>
            <person name="Larsson K.H."/>
            <person name="Matsuura K."/>
            <person name="Barry K."/>
            <person name="Labutti K."/>
            <person name="Kuo R."/>
            <person name="Ohm R.A."/>
            <person name="Bhattacharya S.S."/>
            <person name="Shirouzu T."/>
            <person name="Yoshinaga Y."/>
            <person name="Martin F.M."/>
            <person name="Grigoriev I.V."/>
            <person name="Hibbett D.S."/>
        </authorList>
    </citation>
    <scope>NUCLEOTIDE SEQUENCE [LARGE SCALE GENOMIC DNA]</scope>
    <source>
        <strain evidence="2 3">CBS 109695</strain>
    </source>
</reference>
<feature type="region of interest" description="Disordered" evidence="1">
    <location>
        <begin position="243"/>
        <end position="274"/>
    </location>
</feature>
<accession>A0A166Q0T3</accession>
<name>A0A166Q0T3_9AGAM</name>
<evidence type="ECO:0000313" key="2">
    <source>
        <dbReference type="EMBL" id="KZP26642.1"/>
    </source>
</evidence>
<protein>
    <submittedName>
        <fullName evidence="2">Uncharacterized protein</fullName>
    </submittedName>
</protein>
<feature type="compositionally biased region" description="Acidic residues" evidence="1">
    <location>
        <begin position="125"/>
        <end position="138"/>
    </location>
</feature>
<dbReference type="EMBL" id="KV417513">
    <property type="protein sequence ID" value="KZP26642.1"/>
    <property type="molecule type" value="Genomic_DNA"/>
</dbReference>
<feature type="compositionally biased region" description="Acidic residues" evidence="1">
    <location>
        <begin position="23"/>
        <end position="35"/>
    </location>
</feature>
<feature type="compositionally biased region" description="Acidic residues" evidence="1">
    <location>
        <begin position="82"/>
        <end position="111"/>
    </location>
</feature>
<gene>
    <name evidence="2" type="ORF">FIBSPDRAFT_909172</name>
</gene>
<dbReference type="OrthoDB" id="3259498at2759"/>
<feature type="region of interest" description="Disordered" evidence="1">
    <location>
        <begin position="299"/>
        <end position="362"/>
    </location>
</feature>
<evidence type="ECO:0000256" key="1">
    <source>
        <dbReference type="SAM" id="MobiDB-lite"/>
    </source>
</evidence>
<sequence>MSASALSTSTFSSSDSDSSISDLDTDSSMEAEEENYILTEERRNEKARVRRELLGDEGAKRKIPHNNWVIKARKQSVGLSDVDMDVDSDATEDEEEEEDEEEGIEADETDENALSTYAGVATGWSEEEEEDDGEESGFDAELFFANLSDSTEDSASSDEGGDADADRTEVDADMTDSFHAARLQMANLPFEVSQGWDGQIVFSNGLHEGQGILDLDFEVSAAQLVEDSASPTLDETDIEMQTSEGEDDGEYEEIGDEEASDGGDTTDDDYVDADGLPTKRMLELFCWPSSLSAIDPMSTVSPAVSPSPLNRRHRRSFGSGSLDTGSPRPADILAGKVFWDDTDSQDRDRTPEASIISSPRGAPFMGKFEAAESPRRAILTGAYKNVPSPFPRTRHRRRGSSLSSSMDPRGRSLTRPHSLSISTPSLTMQSLAMQAMSSTDGHLSSDNALAEAIELHDVLDVAFLDSDATELTAGSGPSASEGESRRAQAMPRWDQVPMGTFRRTREGGVIISDSGSAAWQAETPRVTPADAFVQGSSHHRLLKSSPFSEITWHGRGSTTNPPKGKGARRMSSASRHHPILSPVILPVRDGDRTPTNVPPPPSPPQQESFPRKTRKELRRETKMKRKSYGPVHHQHQGRQHFHHSHHPNMKSRSTNAVQRTNFFNSPTGSVPPFNL</sequence>